<evidence type="ECO:0000313" key="3">
    <source>
        <dbReference type="Proteomes" id="UP001321492"/>
    </source>
</evidence>
<feature type="region of interest" description="Disordered" evidence="1">
    <location>
        <begin position="1"/>
        <end position="24"/>
    </location>
</feature>
<name>A0ABT7AIL0_9HYPH</name>
<evidence type="ECO:0000256" key="1">
    <source>
        <dbReference type="SAM" id="MobiDB-lite"/>
    </source>
</evidence>
<gene>
    <name evidence="2" type="ORF">QNA08_13320</name>
</gene>
<dbReference type="RefSeq" id="WP_283741194.1">
    <property type="nucleotide sequence ID" value="NZ_JASJEV010000007.1"/>
</dbReference>
<dbReference type="Proteomes" id="UP001321492">
    <property type="component" value="Unassembled WGS sequence"/>
</dbReference>
<reference evidence="2 3" key="1">
    <citation type="submission" date="2023-05" db="EMBL/GenBank/DDBJ databases">
        <title>Chelatococcus sp. nov., a moderately thermophilic bacterium isolated from hot spring microbial mat.</title>
        <authorList>
            <person name="Hu C.-J."/>
            <person name="Li W.-J."/>
        </authorList>
    </citation>
    <scope>NUCLEOTIDE SEQUENCE [LARGE SCALE GENOMIC DNA]</scope>
    <source>
        <strain evidence="2 3">SYSU G07232</strain>
    </source>
</reference>
<accession>A0ABT7AIL0</accession>
<protein>
    <submittedName>
        <fullName evidence="2">Uncharacterized protein</fullName>
    </submittedName>
</protein>
<proteinExistence type="predicted"/>
<sequence length="231" mass="25296">MRFDLYENSAKGLRNDPNFTPAPNVRKGYATKPSATDGICLNSNKDVVYDPDQPPSKQPNAPAIGFPREPCFYAGTCSPVSTTGTWEWDIDTYWAVNHPTEPCKSKKSQVWDGAGPKPSRYFVYQKELELDCVSDRSKGDAGGQMKETGSKTCSKQPAGGAERRILYAAVIDCSKVSGGTSTPMAVEAFAKFFITEPVHNPSDPVIWAEFIGIVEPGTDKSVARDNVQLYR</sequence>
<feature type="region of interest" description="Disordered" evidence="1">
    <location>
        <begin position="135"/>
        <end position="156"/>
    </location>
</feature>
<organism evidence="2 3">
    <name type="scientific">Chelatococcus albus</name>
    <dbReference type="NCBI Taxonomy" id="3047466"/>
    <lineage>
        <taxon>Bacteria</taxon>
        <taxon>Pseudomonadati</taxon>
        <taxon>Pseudomonadota</taxon>
        <taxon>Alphaproteobacteria</taxon>
        <taxon>Hyphomicrobiales</taxon>
        <taxon>Chelatococcaceae</taxon>
        <taxon>Chelatococcus</taxon>
    </lineage>
</organism>
<keyword evidence="3" id="KW-1185">Reference proteome</keyword>
<dbReference type="EMBL" id="JASJEV010000007">
    <property type="protein sequence ID" value="MDJ1159216.1"/>
    <property type="molecule type" value="Genomic_DNA"/>
</dbReference>
<evidence type="ECO:0000313" key="2">
    <source>
        <dbReference type="EMBL" id="MDJ1159216.1"/>
    </source>
</evidence>
<comment type="caution">
    <text evidence="2">The sequence shown here is derived from an EMBL/GenBank/DDBJ whole genome shotgun (WGS) entry which is preliminary data.</text>
</comment>